<dbReference type="PANTHER" id="PTHR14154">
    <property type="entry name" value="UPF0041 BRAIN PROTEIN 44-RELATED"/>
    <property type="match status" value="1"/>
</dbReference>
<keyword evidence="2" id="KW-0812">Transmembrane</keyword>
<dbReference type="OrthoDB" id="513190at2759"/>
<evidence type="ECO:0000256" key="1">
    <source>
        <dbReference type="ARBA" id="ARBA00004141"/>
    </source>
</evidence>
<dbReference type="EMBL" id="SZYD01000014">
    <property type="protein sequence ID" value="KAD4178515.1"/>
    <property type="molecule type" value="Genomic_DNA"/>
</dbReference>
<keyword evidence="3" id="KW-1133">Transmembrane helix</keyword>
<protein>
    <submittedName>
        <fullName evidence="6">Uncharacterized protein</fullName>
    </submittedName>
</protein>
<name>A0A5N6MYK7_9ASTR</name>
<sequence>MAAAASSLFMATTLSPLTTPSSSQFLNRNVKFSIKCMSQPQAPLDEEANPTEASNSPPKPTNLPPLSTPSPSPKVSTKFSDVLAFSGPAPERINGRLAMIGFVSAMAVELSSGQDVLTQISNGGVAVFLGTSVVLSLASLVPLFKGTGENAIYKYDGDESNGHEVIQDQEYG</sequence>
<evidence type="ECO:0000256" key="3">
    <source>
        <dbReference type="ARBA" id="ARBA00022989"/>
    </source>
</evidence>
<keyword evidence="4" id="KW-0472">Membrane</keyword>
<dbReference type="AlphaFoldDB" id="A0A5N6MYK7"/>
<evidence type="ECO:0000313" key="6">
    <source>
        <dbReference type="EMBL" id="KAD4178515.1"/>
    </source>
</evidence>
<dbReference type="Proteomes" id="UP000326396">
    <property type="component" value="Linkage Group LG4"/>
</dbReference>
<evidence type="ECO:0000256" key="2">
    <source>
        <dbReference type="ARBA" id="ARBA00022692"/>
    </source>
</evidence>
<proteinExistence type="predicted"/>
<keyword evidence="7" id="KW-1185">Reference proteome</keyword>
<feature type="region of interest" description="Disordered" evidence="5">
    <location>
        <begin position="39"/>
        <end position="77"/>
    </location>
</feature>
<dbReference type="SUPFAM" id="SSF103511">
    <property type="entry name" value="Chlorophyll a-b binding protein"/>
    <property type="match status" value="1"/>
</dbReference>
<comment type="subcellular location">
    <subcellularLocation>
        <location evidence="1">Membrane</location>
        <topology evidence="1">Multi-pass membrane protein</topology>
    </subcellularLocation>
</comment>
<evidence type="ECO:0000256" key="5">
    <source>
        <dbReference type="SAM" id="MobiDB-lite"/>
    </source>
</evidence>
<dbReference type="GO" id="GO:0016020">
    <property type="term" value="C:membrane"/>
    <property type="evidence" value="ECO:0007669"/>
    <property type="project" value="UniProtKB-SubCell"/>
</dbReference>
<evidence type="ECO:0000313" key="7">
    <source>
        <dbReference type="Proteomes" id="UP000326396"/>
    </source>
</evidence>
<feature type="compositionally biased region" description="Pro residues" evidence="5">
    <location>
        <begin position="57"/>
        <end position="72"/>
    </location>
</feature>
<organism evidence="6 7">
    <name type="scientific">Mikania micrantha</name>
    <name type="common">bitter vine</name>
    <dbReference type="NCBI Taxonomy" id="192012"/>
    <lineage>
        <taxon>Eukaryota</taxon>
        <taxon>Viridiplantae</taxon>
        <taxon>Streptophyta</taxon>
        <taxon>Embryophyta</taxon>
        <taxon>Tracheophyta</taxon>
        <taxon>Spermatophyta</taxon>
        <taxon>Magnoliopsida</taxon>
        <taxon>eudicotyledons</taxon>
        <taxon>Gunneridae</taxon>
        <taxon>Pentapetalae</taxon>
        <taxon>asterids</taxon>
        <taxon>campanulids</taxon>
        <taxon>Asterales</taxon>
        <taxon>Asteraceae</taxon>
        <taxon>Asteroideae</taxon>
        <taxon>Heliantheae alliance</taxon>
        <taxon>Eupatorieae</taxon>
        <taxon>Mikania</taxon>
    </lineage>
</organism>
<reference evidence="6 7" key="1">
    <citation type="submission" date="2019-05" db="EMBL/GenBank/DDBJ databases">
        <title>Mikania micrantha, genome provides insights into the molecular mechanism of rapid growth.</title>
        <authorList>
            <person name="Liu B."/>
        </authorList>
    </citation>
    <scope>NUCLEOTIDE SEQUENCE [LARGE SCALE GENOMIC DNA]</scope>
    <source>
        <strain evidence="6">NLD-2019</strain>
        <tissue evidence="6">Leaf</tissue>
    </source>
</reference>
<accession>A0A5N6MYK7</accession>
<comment type="caution">
    <text evidence="6">The sequence shown here is derived from an EMBL/GenBank/DDBJ whole genome shotgun (WGS) entry which is preliminary data.</text>
</comment>
<gene>
    <name evidence="6" type="ORF">E3N88_27106</name>
</gene>
<evidence type="ECO:0000256" key="4">
    <source>
        <dbReference type="ARBA" id="ARBA00023136"/>
    </source>
</evidence>